<evidence type="ECO:0000313" key="3">
    <source>
        <dbReference type="Proteomes" id="UP000324222"/>
    </source>
</evidence>
<name>A0A5B7HSR1_PORTR</name>
<proteinExistence type="predicted"/>
<organism evidence="2 3">
    <name type="scientific">Portunus trituberculatus</name>
    <name type="common">Swimming crab</name>
    <name type="synonym">Neptunus trituberculatus</name>
    <dbReference type="NCBI Taxonomy" id="210409"/>
    <lineage>
        <taxon>Eukaryota</taxon>
        <taxon>Metazoa</taxon>
        <taxon>Ecdysozoa</taxon>
        <taxon>Arthropoda</taxon>
        <taxon>Crustacea</taxon>
        <taxon>Multicrustacea</taxon>
        <taxon>Malacostraca</taxon>
        <taxon>Eumalacostraca</taxon>
        <taxon>Eucarida</taxon>
        <taxon>Decapoda</taxon>
        <taxon>Pleocyemata</taxon>
        <taxon>Brachyura</taxon>
        <taxon>Eubrachyura</taxon>
        <taxon>Portunoidea</taxon>
        <taxon>Portunidae</taxon>
        <taxon>Portuninae</taxon>
        <taxon>Portunus</taxon>
    </lineage>
</organism>
<sequence length="91" mass="10032">MTPHNLPPDPPPPSLPHTITSTPHSLPCMAIILNPPTLAHSPSFHTPIVPQHPLTATAYPRDTYTHTLKETHYDTPQYTPVLALFALTPTR</sequence>
<protein>
    <submittedName>
        <fullName evidence="2">Uncharacterized protein</fullName>
    </submittedName>
</protein>
<dbReference type="EMBL" id="VSRR010036199">
    <property type="protein sequence ID" value="MPC73163.1"/>
    <property type="molecule type" value="Genomic_DNA"/>
</dbReference>
<dbReference type="AlphaFoldDB" id="A0A5B7HSR1"/>
<comment type="caution">
    <text evidence="2">The sequence shown here is derived from an EMBL/GenBank/DDBJ whole genome shotgun (WGS) entry which is preliminary data.</text>
</comment>
<accession>A0A5B7HSR1</accession>
<feature type="region of interest" description="Disordered" evidence="1">
    <location>
        <begin position="1"/>
        <end position="21"/>
    </location>
</feature>
<dbReference type="Proteomes" id="UP000324222">
    <property type="component" value="Unassembled WGS sequence"/>
</dbReference>
<keyword evidence="3" id="KW-1185">Reference proteome</keyword>
<feature type="compositionally biased region" description="Pro residues" evidence="1">
    <location>
        <begin position="1"/>
        <end position="15"/>
    </location>
</feature>
<reference evidence="2 3" key="1">
    <citation type="submission" date="2019-05" db="EMBL/GenBank/DDBJ databases">
        <title>Another draft genome of Portunus trituberculatus and its Hox gene families provides insights of decapod evolution.</title>
        <authorList>
            <person name="Jeong J.-H."/>
            <person name="Song I."/>
            <person name="Kim S."/>
            <person name="Choi T."/>
            <person name="Kim D."/>
            <person name="Ryu S."/>
            <person name="Kim W."/>
        </authorList>
    </citation>
    <scope>NUCLEOTIDE SEQUENCE [LARGE SCALE GENOMIC DNA]</scope>
    <source>
        <tissue evidence="2">Muscle</tissue>
    </source>
</reference>
<gene>
    <name evidence="2" type="ORF">E2C01_067481</name>
</gene>
<evidence type="ECO:0000256" key="1">
    <source>
        <dbReference type="SAM" id="MobiDB-lite"/>
    </source>
</evidence>
<evidence type="ECO:0000313" key="2">
    <source>
        <dbReference type="EMBL" id="MPC73163.1"/>
    </source>
</evidence>